<evidence type="ECO:0000256" key="4">
    <source>
        <dbReference type="ARBA" id="ARBA00023004"/>
    </source>
</evidence>
<keyword evidence="7" id="KW-1185">Reference proteome</keyword>
<evidence type="ECO:0000256" key="5">
    <source>
        <dbReference type="ARBA" id="ARBA00023014"/>
    </source>
</evidence>
<evidence type="ECO:0000313" key="6">
    <source>
        <dbReference type="EMBL" id="CEO88213.1"/>
    </source>
</evidence>
<keyword evidence="1" id="KW-0004">4Fe-4S</keyword>
<evidence type="ECO:0000256" key="3">
    <source>
        <dbReference type="ARBA" id="ARBA00023002"/>
    </source>
</evidence>
<proteinExistence type="predicted"/>
<dbReference type="Pfam" id="PF12831">
    <property type="entry name" value="FAD_oxidored"/>
    <property type="match status" value="1"/>
</dbReference>
<keyword evidence="5" id="KW-0411">Iron-sulfur</keyword>
<dbReference type="InterPro" id="IPR039650">
    <property type="entry name" value="HdrA-like"/>
</dbReference>
<dbReference type="SUPFAM" id="SSF51905">
    <property type="entry name" value="FAD/NAD(P)-binding domain"/>
    <property type="match status" value="1"/>
</dbReference>
<keyword evidence="3 6" id="KW-0560">Oxidoreductase</keyword>
<dbReference type="PANTHER" id="PTHR43498:SF1">
    <property type="entry name" value="COB--COM HETERODISULFIDE REDUCTASE IRON-SULFUR SUBUNIT A"/>
    <property type="match status" value="1"/>
</dbReference>
<dbReference type="EMBL" id="CDRZ01000068">
    <property type="protein sequence ID" value="CEO88213.1"/>
    <property type="molecule type" value="Genomic_DNA"/>
</dbReference>
<dbReference type="Proteomes" id="UP000046155">
    <property type="component" value="Unassembled WGS sequence"/>
</dbReference>
<dbReference type="Gene3D" id="3.40.50.720">
    <property type="entry name" value="NAD(P)-binding Rossmann-like Domain"/>
    <property type="match status" value="1"/>
</dbReference>
<sequence length="194" mass="21458">MKRIGVFICHCGSNIASTVDCHWVAEEAKKFPYVAYSTDYQYVCSEPGQDLIKQMVKEHNLDRIVVASCSPRMHEETFRKCMADAGCNPYLMVMTNLREQVSWVHAKDQKQATAKALDLVRAAVYKVAHVVPLKEDYIPVEKKALVIGGGIAGMQAALDIADAGYKVTLVEREATIGGRMAQLDKTFPTLDCSA</sequence>
<evidence type="ECO:0000256" key="2">
    <source>
        <dbReference type="ARBA" id="ARBA00022723"/>
    </source>
</evidence>
<evidence type="ECO:0000256" key="1">
    <source>
        <dbReference type="ARBA" id="ARBA00022485"/>
    </source>
</evidence>
<keyword evidence="4" id="KW-0408">Iron</keyword>
<dbReference type="PANTHER" id="PTHR43498">
    <property type="entry name" value="FERREDOXIN:COB-COM HETERODISULFIDE REDUCTASE SUBUNIT A"/>
    <property type="match status" value="1"/>
</dbReference>
<accession>A0A0B7MJ42</accession>
<keyword evidence="2" id="KW-0479">Metal-binding</keyword>
<gene>
    <name evidence="6" type="primary">hdrA</name>
    <name evidence="6" type="ORF">SSCH_160002</name>
</gene>
<protein>
    <submittedName>
        <fullName evidence="6">CoB--CoM heterodisulfide reductase iron-sulfur subunit A</fullName>
        <ecNumber evidence="6">1.8.98.1</ecNumber>
    </submittedName>
</protein>
<organism evidence="6 7">
    <name type="scientific">Syntrophaceticus schinkii</name>
    <dbReference type="NCBI Taxonomy" id="499207"/>
    <lineage>
        <taxon>Bacteria</taxon>
        <taxon>Bacillati</taxon>
        <taxon>Bacillota</taxon>
        <taxon>Clostridia</taxon>
        <taxon>Thermoanaerobacterales</taxon>
        <taxon>Thermoanaerobacterales Family III. Incertae Sedis</taxon>
        <taxon>Syntrophaceticus</taxon>
    </lineage>
</organism>
<dbReference type="GO" id="GO:0046872">
    <property type="term" value="F:metal ion binding"/>
    <property type="evidence" value="ECO:0007669"/>
    <property type="project" value="UniProtKB-KW"/>
</dbReference>
<dbReference type="GO" id="GO:0051912">
    <property type="term" value="F:CoB--CoM heterodisulfide reductase activity"/>
    <property type="evidence" value="ECO:0007669"/>
    <property type="project" value="UniProtKB-EC"/>
</dbReference>
<dbReference type="AlphaFoldDB" id="A0A0B7MJ42"/>
<dbReference type="InterPro" id="IPR036188">
    <property type="entry name" value="FAD/NAD-bd_sf"/>
</dbReference>
<dbReference type="GO" id="GO:0051539">
    <property type="term" value="F:4 iron, 4 sulfur cluster binding"/>
    <property type="evidence" value="ECO:0007669"/>
    <property type="project" value="UniProtKB-KW"/>
</dbReference>
<reference evidence="7" key="1">
    <citation type="submission" date="2015-01" db="EMBL/GenBank/DDBJ databases">
        <authorList>
            <person name="Manzoor Shahid"/>
            <person name="Zubair Saima"/>
        </authorList>
    </citation>
    <scope>NUCLEOTIDE SEQUENCE [LARGE SCALE GENOMIC DNA]</scope>
    <source>
        <strain evidence="7">Sp3</strain>
    </source>
</reference>
<name>A0A0B7MJ42_9FIRM</name>
<evidence type="ECO:0000313" key="7">
    <source>
        <dbReference type="Proteomes" id="UP000046155"/>
    </source>
</evidence>
<dbReference type="EC" id="1.8.98.1" evidence="6"/>